<evidence type="ECO:0000259" key="5">
    <source>
        <dbReference type="Pfam" id="PF12733"/>
    </source>
</evidence>
<feature type="domain" description="Cadherin-like beta-sandwich-like" evidence="5">
    <location>
        <begin position="53"/>
        <end position="122"/>
    </location>
</feature>
<feature type="region of interest" description="Disordered" evidence="2">
    <location>
        <begin position="474"/>
        <end position="519"/>
    </location>
</feature>
<gene>
    <name evidence="6" type="ORF">DW944_03930</name>
</gene>
<feature type="signal peptide" evidence="4">
    <location>
        <begin position="1"/>
        <end position="27"/>
    </location>
</feature>
<sequence length="519" mass="58638">MKNLRKMVMLILTLAMLTTGVQVSVLADQTTDLQSMKVYAVNAAGKKTKAELNFSSTTYTYDITVMSDTESIEIVASPATSGSTWAIEKDGINTKMDFGKNYTAVVVTSSTGAKNKYEINTTKLTEAEQATYKAGSSTDETTAKDSSSTSSKKSKKASKSDITVGKGEYKIVEDFKDDLIPEGFSRTKAEYDGKQYEAIKGDKKDITAFYLKKGSTKGFYIYDYETKKFSSLRNIKIASRMYTVVNPSEKASCLKKYTKKQITVIDQEVNAWVLNEEEGLYLLYAMNWNGDTNLYCYDDNEKCFQRYIAEDDVNTQIEAANKAYNNVKNKYNTLASKYNMLLKIACGLVIVIIILIFVIINIKLNRKEKRLAKQKKYDDKNNGNGKDKKDEEDSTESNDVEESDEIEPMEEQVKEIEEPEDVSIPETVEEPEVLDEVVEDFPEADDVEIPQVEEATDLNQDVVLDLDDIEDAAETTEDEIEKESEKAQLEAEEDMKETLKDMLPDDDEDDEDFEFIDLD</sequence>
<accession>A0A413RAK1</accession>
<keyword evidence="3" id="KW-0812">Transmembrane</keyword>
<dbReference type="RefSeq" id="WP_117969867.1">
    <property type="nucleotide sequence ID" value="NZ_CAUBDO010000004.1"/>
</dbReference>
<dbReference type="AlphaFoldDB" id="A0A413RAK1"/>
<feature type="compositionally biased region" description="Acidic residues" evidence="2">
    <location>
        <begin position="504"/>
        <end position="519"/>
    </location>
</feature>
<feature type="region of interest" description="Disordered" evidence="2">
    <location>
        <begin position="374"/>
        <end position="434"/>
    </location>
</feature>
<keyword evidence="1" id="KW-0175">Coiled coil</keyword>
<keyword evidence="3" id="KW-0472">Membrane</keyword>
<feature type="chain" id="PRO_5019244044" description="Cadherin-like beta-sandwich-like domain-containing protein" evidence="4">
    <location>
        <begin position="28"/>
        <end position="519"/>
    </location>
</feature>
<evidence type="ECO:0000256" key="1">
    <source>
        <dbReference type="SAM" id="Coils"/>
    </source>
</evidence>
<evidence type="ECO:0000256" key="3">
    <source>
        <dbReference type="SAM" id="Phobius"/>
    </source>
</evidence>
<name>A0A413RAK1_9FIRM</name>
<keyword evidence="7" id="KW-1185">Reference proteome</keyword>
<feature type="transmembrane region" description="Helical" evidence="3">
    <location>
        <begin position="340"/>
        <end position="360"/>
    </location>
</feature>
<feature type="compositionally biased region" description="Basic and acidic residues" evidence="2">
    <location>
        <begin position="375"/>
        <end position="391"/>
    </location>
</feature>
<feature type="region of interest" description="Disordered" evidence="2">
    <location>
        <begin position="129"/>
        <end position="157"/>
    </location>
</feature>
<evidence type="ECO:0000256" key="2">
    <source>
        <dbReference type="SAM" id="MobiDB-lite"/>
    </source>
</evidence>
<feature type="compositionally biased region" description="Low complexity" evidence="2">
    <location>
        <begin position="136"/>
        <end position="151"/>
    </location>
</feature>
<dbReference type="Proteomes" id="UP000284779">
    <property type="component" value="Unassembled WGS sequence"/>
</dbReference>
<dbReference type="InterPro" id="IPR025883">
    <property type="entry name" value="Cadherin-like_domain"/>
</dbReference>
<feature type="coiled-coil region" evidence="1">
    <location>
        <begin position="310"/>
        <end position="337"/>
    </location>
</feature>
<keyword evidence="4" id="KW-0732">Signal</keyword>
<evidence type="ECO:0000313" key="6">
    <source>
        <dbReference type="EMBL" id="RHA19500.1"/>
    </source>
</evidence>
<reference evidence="6 7" key="1">
    <citation type="submission" date="2018-08" db="EMBL/GenBank/DDBJ databases">
        <title>A genome reference for cultivated species of the human gut microbiota.</title>
        <authorList>
            <person name="Zou Y."/>
            <person name="Xue W."/>
            <person name="Luo G."/>
        </authorList>
    </citation>
    <scope>NUCLEOTIDE SEQUENCE [LARGE SCALE GENOMIC DNA]</scope>
    <source>
        <strain evidence="6 7">AM44-11BH</strain>
    </source>
</reference>
<proteinExistence type="predicted"/>
<feature type="compositionally biased region" description="Acidic residues" evidence="2">
    <location>
        <begin position="417"/>
        <end position="434"/>
    </location>
</feature>
<dbReference type="EMBL" id="QSFD01000003">
    <property type="protein sequence ID" value="RHA19500.1"/>
    <property type="molecule type" value="Genomic_DNA"/>
</dbReference>
<evidence type="ECO:0000313" key="7">
    <source>
        <dbReference type="Proteomes" id="UP000284779"/>
    </source>
</evidence>
<protein>
    <recommendedName>
        <fullName evidence="5">Cadherin-like beta-sandwich-like domain-containing protein</fullName>
    </recommendedName>
</protein>
<dbReference type="Pfam" id="PF12733">
    <property type="entry name" value="Cadherin-like"/>
    <property type="match status" value="1"/>
</dbReference>
<keyword evidence="3" id="KW-1133">Transmembrane helix</keyword>
<feature type="compositionally biased region" description="Acidic residues" evidence="2">
    <location>
        <begin position="392"/>
        <end position="410"/>
    </location>
</feature>
<comment type="caution">
    <text evidence="6">The sequence shown here is derived from an EMBL/GenBank/DDBJ whole genome shotgun (WGS) entry which is preliminary data.</text>
</comment>
<organism evidence="6 7">
    <name type="scientific">Eubacterium ventriosum</name>
    <dbReference type="NCBI Taxonomy" id="39496"/>
    <lineage>
        <taxon>Bacteria</taxon>
        <taxon>Bacillati</taxon>
        <taxon>Bacillota</taxon>
        <taxon>Clostridia</taxon>
        <taxon>Eubacteriales</taxon>
        <taxon>Eubacteriaceae</taxon>
        <taxon>Eubacterium</taxon>
    </lineage>
</organism>
<evidence type="ECO:0000256" key="4">
    <source>
        <dbReference type="SAM" id="SignalP"/>
    </source>
</evidence>